<evidence type="ECO:0000256" key="1">
    <source>
        <dbReference type="SAM" id="SignalP"/>
    </source>
</evidence>
<feature type="signal peptide" evidence="1">
    <location>
        <begin position="1"/>
        <end position="26"/>
    </location>
</feature>
<evidence type="ECO:0008006" key="4">
    <source>
        <dbReference type="Google" id="ProtNLM"/>
    </source>
</evidence>
<protein>
    <recommendedName>
        <fullName evidence="4">Lactococcin 972 family bacteriocin</fullName>
    </recommendedName>
</protein>
<keyword evidence="1" id="KW-0732">Signal</keyword>
<reference evidence="2 3" key="1">
    <citation type="submission" date="2021-03" db="EMBL/GenBank/DDBJ databases">
        <title>Genomic Encyclopedia of Type Strains, Phase IV (KMG-IV): sequencing the most valuable type-strain genomes for metagenomic binning, comparative biology and taxonomic classification.</title>
        <authorList>
            <person name="Goeker M."/>
        </authorList>
    </citation>
    <scope>NUCLEOTIDE SEQUENCE [LARGE SCALE GENOMIC DNA]</scope>
    <source>
        <strain evidence="2 3">DSM 101872</strain>
    </source>
</reference>
<sequence>MKLKRKLLALSLPVVFISSTAGTALASTVYYRGTAVYWDHGNIGKVRSYSNVQSHHYTHSSTANGVWSHWKRKGTMAKAATWITPGTRAEAYWDCK</sequence>
<organism evidence="2 3">
    <name type="scientific">Lactobacillus colini</name>
    <dbReference type="NCBI Taxonomy" id="1819254"/>
    <lineage>
        <taxon>Bacteria</taxon>
        <taxon>Bacillati</taxon>
        <taxon>Bacillota</taxon>
        <taxon>Bacilli</taxon>
        <taxon>Lactobacillales</taxon>
        <taxon>Lactobacillaceae</taxon>
        <taxon>Lactobacillus</taxon>
    </lineage>
</organism>
<comment type="caution">
    <text evidence="2">The sequence shown here is derived from an EMBL/GenBank/DDBJ whole genome shotgun (WGS) entry which is preliminary data.</text>
</comment>
<evidence type="ECO:0000313" key="3">
    <source>
        <dbReference type="Proteomes" id="UP001519292"/>
    </source>
</evidence>
<dbReference type="EMBL" id="JAGGLU010000015">
    <property type="protein sequence ID" value="MBP2058811.1"/>
    <property type="molecule type" value="Genomic_DNA"/>
</dbReference>
<dbReference type="RefSeq" id="WP_209687528.1">
    <property type="nucleotide sequence ID" value="NZ_JAGGLU010000015.1"/>
</dbReference>
<accession>A0ABS4MGH9</accession>
<proteinExistence type="predicted"/>
<gene>
    <name evidence="2" type="ORF">J2Z60_002002</name>
</gene>
<name>A0ABS4MGH9_9LACO</name>
<dbReference type="Proteomes" id="UP001519292">
    <property type="component" value="Unassembled WGS sequence"/>
</dbReference>
<evidence type="ECO:0000313" key="2">
    <source>
        <dbReference type="EMBL" id="MBP2058811.1"/>
    </source>
</evidence>
<keyword evidence="3" id="KW-1185">Reference proteome</keyword>
<feature type="chain" id="PRO_5045049175" description="Lactococcin 972 family bacteriocin" evidence="1">
    <location>
        <begin position="27"/>
        <end position="96"/>
    </location>
</feature>